<dbReference type="PROSITE" id="PS51746">
    <property type="entry name" value="PPM_2"/>
    <property type="match status" value="1"/>
</dbReference>
<sequence>MKGKCDSGKDESRVFAVWKESHLRAFKAMDKELRSHPMLDSFCSGTTAVTVVKQDQDLVIANVGDSRAILGTMSDDDSLTAVQLTVDLKPNLPKEAERIRNCRGRVFALEDEPEVYRVWLPSDDSPGLAMARAFGDFCLKEFGVIADPEITYRHLTSRDRFVVLATDGVWDVLTNQEVVRIVFSAPCREVAAKVVVESAVKAWRRKYPTSKVDDCAAVCLYVDSQSTTSRPLATEDESSNQERMLQSDFPENTVASNNNNNNDNSSQQVQTENLGEEQRPDEKETHRTLAEYINTDEWSALDGVSRVNSLLSLPRFMRGDMKDELSKRRKCLH</sequence>
<dbReference type="GO" id="GO:0004722">
    <property type="term" value="F:protein serine/threonine phosphatase activity"/>
    <property type="evidence" value="ECO:0007669"/>
    <property type="project" value="InterPro"/>
</dbReference>
<dbReference type="InterPro" id="IPR036457">
    <property type="entry name" value="PPM-type-like_dom_sf"/>
</dbReference>
<dbReference type="Pfam" id="PF00481">
    <property type="entry name" value="PP2C"/>
    <property type="match status" value="1"/>
</dbReference>
<evidence type="ECO:0000259" key="2">
    <source>
        <dbReference type="PROSITE" id="PS51746"/>
    </source>
</evidence>
<evidence type="ECO:0000256" key="1">
    <source>
        <dbReference type="SAM" id="MobiDB-lite"/>
    </source>
</evidence>
<feature type="region of interest" description="Disordered" evidence="1">
    <location>
        <begin position="251"/>
        <end position="286"/>
    </location>
</feature>
<dbReference type="SMART" id="SM00332">
    <property type="entry name" value="PP2Cc"/>
    <property type="match status" value="1"/>
</dbReference>
<dbReference type="PANTHER" id="PTHR47992">
    <property type="entry name" value="PROTEIN PHOSPHATASE"/>
    <property type="match status" value="1"/>
</dbReference>
<feature type="compositionally biased region" description="Low complexity" evidence="1">
    <location>
        <begin position="256"/>
        <end position="266"/>
    </location>
</feature>
<proteinExistence type="predicted"/>
<feature type="domain" description="PPM-type phosphatase" evidence="2">
    <location>
        <begin position="1"/>
        <end position="222"/>
    </location>
</feature>
<dbReference type="SUPFAM" id="SSF81606">
    <property type="entry name" value="PP2C-like"/>
    <property type="match status" value="1"/>
</dbReference>
<dbReference type="InterPro" id="IPR001932">
    <property type="entry name" value="PPM-type_phosphatase-like_dom"/>
</dbReference>
<organism evidence="3">
    <name type="scientific">Araucaria cunninghamii</name>
    <name type="common">Hoop pine</name>
    <name type="synonym">Moreton Bay pine</name>
    <dbReference type="NCBI Taxonomy" id="56994"/>
    <lineage>
        <taxon>Eukaryota</taxon>
        <taxon>Viridiplantae</taxon>
        <taxon>Streptophyta</taxon>
        <taxon>Embryophyta</taxon>
        <taxon>Tracheophyta</taxon>
        <taxon>Spermatophyta</taxon>
        <taxon>Pinopsida</taxon>
        <taxon>Pinidae</taxon>
        <taxon>Conifers II</taxon>
        <taxon>Araucariales</taxon>
        <taxon>Araucariaceae</taxon>
        <taxon>Araucaria</taxon>
    </lineage>
</organism>
<feature type="compositionally biased region" description="Basic and acidic residues" evidence="1">
    <location>
        <begin position="276"/>
        <end position="286"/>
    </location>
</feature>
<protein>
    <recommendedName>
        <fullName evidence="2">PPM-type phosphatase domain-containing protein</fullName>
    </recommendedName>
</protein>
<evidence type="ECO:0000313" key="3">
    <source>
        <dbReference type="EMBL" id="JAG97670.1"/>
    </source>
</evidence>
<dbReference type="CDD" id="cd00143">
    <property type="entry name" value="PP2Cc"/>
    <property type="match status" value="1"/>
</dbReference>
<dbReference type="EMBL" id="GCKF01031960">
    <property type="protein sequence ID" value="JAG97670.1"/>
    <property type="molecule type" value="Transcribed_RNA"/>
</dbReference>
<dbReference type="InterPro" id="IPR015655">
    <property type="entry name" value="PP2C"/>
</dbReference>
<name>A0A0D6R6Y8_ARACU</name>
<dbReference type="Gene3D" id="3.60.40.10">
    <property type="entry name" value="PPM-type phosphatase domain"/>
    <property type="match status" value="1"/>
</dbReference>
<dbReference type="AlphaFoldDB" id="A0A0D6R6Y8"/>
<accession>A0A0D6R6Y8</accession>
<reference evidence="3" key="1">
    <citation type="submission" date="2015-03" db="EMBL/GenBank/DDBJ databases">
        <title>A transcriptome of Araucaria cunninghamii, an australian fine timber species.</title>
        <authorList>
            <person name="Jing Yi C.J.Y."/>
            <person name="Yin San L.Y.S."/>
            <person name="Abdul Karim S.S."/>
            <person name="Wan Azmi N.N."/>
            <person name="Hercus R.R."/>
            <person name="Croft L.L."/>
        </authorList>
    </citation>
    <scope>NUCLEOTIDE SEQUENCE</scope>
    <source>
        <strain evidence="3">MI0301</strain>
        <tissue evidence="3">Leaf</tissue>
    </source>
</reference>